<comment type="similarity">
    <text evidence="2">Belongs to the Tim44 family.</text>
</comment>
<dbReference type="Pfam" id="PF04280">
    <property type="entry name" value="Tim44"/>
    <property type="match status" value="1"/>
</dbReference>
<keyword evidence="5" id="KW-0547">Nucleotide-binding</keyword>
<dbReference type="Gene3D" id="3.10.450.240">
    <property type="match status" value="1"/>
</dbReference>
<keyword evidence="19" id="KW-1185">Reference proteome</keyword>
<evidence type="ECO:0000256" key="6">
    <source>
        <dbReference type="ARBA" id="ARBA00022792"/>
    </source>
</evidence>
<name>V3ZTA5_LOTGI</name>
<keyword evidence="8" id="KW-0653">Protein transport</keyword>
<keyword evidence="7" id="KW-0067">ATP-binding</keyword>
<evidence type="ECO:0000256" key="4">
    <source>
        <dbReference type="ARBA" id="ARBA00022553"/>
    </source>
</evidence>
<evidence type="ECO:0000256" key="3">
    <source>
        <dbReference type="ARBA" id="ARBA00022448"/>
    </source>
</evidence>
<dbReference type="CTD" id="20232733"/>
<dbReference type="InterPro" id="IPR039544">
    <property type="entry name" value="Tim44-like"/>
</dbReference>
<sequence>MSDGGRRPGFFENIINNIKQEMAKNKEMKESLSKFKQETSKLEQSDALKKARQKFDTIEAETKKSGTVLKKKFGDVRERLSETMEEVQKTEFMKKGKDITEEISKTAGKAAETISKQSQNIGQTSAFKNISKGVGVVKDEIASIPGAKTYIPPEILRKRSEKSSSRVEEKIIEPDDQSSGMVLHKDSKYYQSWQNFKDNNQYINKMFDLKMQYDESDNPVIRVSRNLTDKVGQVFSGMFSKTEMSEVLTEICKVDPKFDIHKFIKMCEVDIIPNILEAMIRGDLEILKDWCHEAPYNVLSQPITMARQAGLVYDSKILDLEDVDVITGKLMEQGPVLIINFHTMQIRLLRNSKGEIKEGDPKKVLKVTSVWALCRDQEELDPRAAWKLMDMSEHATSMLF</sequence>
<dbReference type="Proteomes" id="UP000030746">
    <property type="component" value="Unassembled WGS sequence"/>
</dbReference>
<evidence type="ECO:0000256" key="13">
    <source>
        <dbReference type="ARBA" id="ARBA00057148"/>
    </source>
</evidence>
<dbReference type="InterPro" id="IPR007379">
    <property type="entry name" value="Tim44-like_dom"/>
</dbReference>
<dbReference type="InterPro" id="IPR032710">
    <property type="entry name" value="NTF2-like_dom_sf"/>
</dbReference>
<evidence type="ECO:0000256" key="16">
    <source>
        <dbReference type="SAM" id="Coils"/>
    </source>
</evidence>
<comment type="function">
    <text evidence="13">Essential component of the PAM complex, a complex required for the translocation of transit peptide-containing proteins from the inner membrane into the mitochondrial matrix in an ATP-dependent manner. Recruits mitochondrial HSP70 to drive protein translocation into the matrix using ATP as an energy source.</text>
</comment>
<evidence type="ECO:0000256" key="9">
    <source>
        <dbReference type="ARBA" id="ARBA00022946"/>
    </source>
</evidence>
<dbReference type="OMA" id="NFQMEPF"/>
<keyword evidence="16" id="KW-0175">Coiled coil</keyword>
<proteinExistence type="inferred from homology"/>
<evidence type="ECO:0000256" key="10">
    <source>
        <dbReference type="ARBA" id="ARBA00023010"/>
    </source>
</evidence>
<comment type="subcellular location">
    <subcellularLocation>
        <location evidence="1">Mitochondrion inner membrane</location>
        <topology evidence="1">Peripheral membrane protein</topology>
        <orientation evidence="1">Matrix side</orientation>
    </subcellularLocation>
</comment>
<dbReference type="PANTHER" id="PTHR10721">
    <property type="entry name" value="MITOCHONDRIAL IMPORT INNER MEMBRANE TRANSLOCASE SUBUNIT TIM44"/>
    <property type="match status" value="1"/>
</dbReference>
<dbReference type="RefSeq" id="XP_009061789.1">
    <property type="nucleotide sequence ID" value="XM_009063541.1"/>
</dbReference>
<dbReference type="PIRSF" id="PIRSF037871">
    <property type="entry name" value="TIM44"/>
    <property type="match status" value="1"/>
</dbReference>
<evidence type="ECO:0000256" key="15">
    <source>
        <dbReference type="ARBA" id="ARBA00074309"/>
    </source>
</evidence>
<dbReference type="OrthoDB" id="10265990at2759"/>
<accession>V3ZTA5</accession>
<dbReference type="KEGG" id="lgi:LOTGIDRAFT_127623"/>
<evidence type="ECO:0000256" key="2">
    <source>
        <dbReference type="ARBA" id="ARBA00009597"/>
    </source>
</evidence>
<dbReference type="SMART" id="SM00978">
    <property type="entry name" value="Tim44"/>
    <property type="match status" value="1"/>
</dbReference>
<dbReference type="PANTHER" id="PTHR10721:SF1">
    <property type="entry name" value="MITOCHONDRIAL IMPORT INNER MEMBRANE TRANSLOCASE SUBUNIT TIM44"/>
    <property type="match status" value="1"/>
</dbReference>
<dbReference type="SUPFAM" id="SSF54427">
    <property type="entry name" value="NTF2-like"/>
    <property type="match status" value="1"/>
</dbReference>
<dbReference type="FunFam" id="3.10.450.240:FF:000001">
    <property type="entry name" value="Mitochondrial import inner membrane translocase subunit TIM44"/>
    <property type="match status" value="1"/>
</dbReference>
<evidence type="ECO:0000313" key="18">
    <source>
        <dbReference type="EMBL" id="ESO87597.1"/>
    </source>
</evidence>
<feature type="domain" description="Tim44-like" evidence="17">
    <location>
        <begin position="244"/>
        <end position="393"/>
    </location>
</feature>
<dbReference type="GO" id="GO:0005743">
    <property type="term" value="C:mitochondrial inner membrane"/>
    <property type="evidence" value="ECO:0007669"/>
    <property type="project" value="UniProtKB-SubCell"/>
</dbReference>
<keyword evidence="6" id="KW-0999">Mitochondrion inner membrane</keyword>
<organism evidence="18 19">
    <name type="scientific">Lottia gigantea</name>
    <name type="common">Giant owl limpet</name>
    <dbReference type="NCBI Taxonomy" id="225164"/>
    <lineage>
        <taxon>Eukaryota</taxon>
        <taxon>Metazoa</taxon>
        <taxon>Spiralia</taxon>
        <taxon>Lophotrochozoa</taxon>
        <taxon>Mollusca</taxon>
        <taxon>Gastropoda</taxon>
        <taxon>Patellogastropoda</taxon>
        <taxon>Lottioidea</taxon>
        <taxon>Lottiidae</taxon>
        <taxon>Lottia</taxon>
    </lineage>
</organism>
<evidence type="ECO:0000259" key="17">
    <source>
        <dbReference type="SMART" id="SM00978"/>
    </source>
</evidence>
<protein>
    <recommendedName>
        <fullName evidence="15">Mitochondrial import inner membrane translocase subunit TIM44</fullName>
    </recommendedName>
</protein>
<reference evidence="18 19" key="1">
    <citation type="journal article" date="2013" name="Nature">
        <title>Insights into bilaterian evolution from three spiralian genomes.</title>
        <authorList>
            <person name="Simakov O."/>
            <person name="Marletaz F."/>
            <person name="Cho S.J."/>
            <person name="Edsinger-Gonzales E."/>
            <person name="Havlak P."/>
            <person name="Hellsten U."/>
            <person name="Kuo D.H."/>
            <person name="Larsson T."/>
            <person name="Lv J."/>
            <person name="Arendt D."/>
            <person name="Savage R."/>
            <person name="Osoegawa K."/>
            <person name="de Jong P."/>
            <person name="Grimwood J."/>
            <person name="Chapman J.A."/>
            <person name="Shapiro H."/>
            <person name="Aerts A."/>
            <person name="Otillar R.P."/>
            <person name="Terry A.Y."/>
            <person name="Boore J.L."/>
            <person name="Grigoriev I.V."/>
            <person name="Lindberg D.R."/>
            <person name="Seaver E.C."/>
            <person name="Weisblat D.A."/>
            <person name="Putnam N.H."/>
            <person name="Rokhsar D.S."/>
        </authorList>
    </citation>
    <scope>NUCLEOTIDE SEQUENCE [LARGE SCALE GENOMIC DNA]</scope>
</reference>
<dbReference type="AlphaFoldDB" id="V3ZTA5"/>
<dbReference type="GeneID" id="20232733"/>
<dbReference type="GO" id="GO:0005524">
    <property type="term" value="F:ATP binding"/>
    <property type="evidence" value="ECO:0007669"/>
    <property type="project" value="UniProtKB-KW"/>
</dbReference>
<gene>
    <name evidence="18" type="ORF">LOTGIDRAFT_127623</name>
</gene>
<evidence type="ECO:0000256" key="7">
    <source>
        <dbReference type="ARBA" id="ARBA00022840"/>
    </source>
</evidence>
<keyword evidence="11" id="KW-0496">Mitochondrion</keyword>
<dbReference type="EMBL" id="KB202883">
    <property type="protein sequence ID" value="ESO87597.1"/>
    <property type="molecule type" value="Genomic_DNA"/>
</dbReference>
<evidence type="ECO:0000256" key="5">
    <source>
        <dbReference type="ARBA" id="ARBA00022741"/>
    </source>
</evidence>
<comment type="subunit">
    <text evidence="14">Probable component of the PAM complex at least composed of a mitochondrial HSP70 protein, GRPEL1 or GRPEL2, TIMM44, TIMM16/PAM16 and TIMM14/DNAJC19. The complex interacts with the TIMM23 component of the TIM23 complex. Interacts with SLC25A4/ANT1 and SLC25A5/ANT2; leading to inhibit the presequence translocase TIMM23, thereby promoting stabilization of PINK1.</text>
</comment>
<dbReference type="GO" id="GO:0051087">
    <property type="term" value="F:protein-folding chaperone binding"/>
    <property type="evidence" value="ECO:0007669"/>
    <property type="project" value="InterPro"/>
</dbReference>
<evidence type="ECO:0000256" key="8">
    <source>
        <dbReference type="ARBA" id="ARBA00022927"/>
    </source>
</evidence>
<dbReference type="STRING" id="225164.V3ZTA5"/>
<dbReference type="GO" id="GO:0030150">
    <property type="term" value="P:protein import into mitochondrial matrix"/>
    <property type="evidence" value="ECO:0007669"/>
    <property type="project" value="InterPro"/>
</dbReference>
<evidence type="ECO:0000256" key="12">
    <source>
        <dbReference type="ARBA" id="ARBA00023136"/>
    </source>
</evidence>
<keyword evidence="12" id="KW-0472">Membrane</keyword>
<keyword evidence="10" id="KW-0811">Translocation</keyword>
<keyword evidence="3" id="KW-0813">Transport</keyword>
<dbReference type="HOGENOM" id="CLU_020932_1_1_1"/>
<evidence type="ECO:0000256" key="14">
    <source>
        <dbReference type="ARBA" id="ARBA00063163"/>
    </source>
</evidence>
<feature type="coiled-coil region" evidence="16">
    <location>
        <begin position="11"/>
        <end position="45"/>
    </location>
</feature>
<keyword evidence="4" id="KW-0597">Phosphoprotein</keyword>
<evidence type="ECO:0000313" key="19">
    <source>
        <dbReference type="Proteomes" id="UP000030746"/>
    </source>
</evidence>
<evidence type="ECO:0000256" key="11">
    <source>
        <dbReference type="ARBA" id="ARBA00023128"/>
    </source>
</evidence>
<dbReference type="InterPro" id="IPR017303">
    <property type="entry name" value="Tim44"/>
</dbReference>
<keyword evidence="9" id="KW-0809">Transit peptide</keyword>
<evidence type="ECO:0000256" key="1">
    <source>
        <dbReference type="ARBA" id="ARBA00004443"/>
    </source>
</evidence>